<proteinExistence type="predicted"/>
<dbReference type="GO" id="GO:0016020">
    <property type="term" value="C:membrane"/>
    <property type="evidence" value="ECO:0007669"/>
    <property type="project" value="InterPro"/>
</dbReference>
<keyword evidence="1" id="KW-0732">Signal</keyword>
<organism evidence="2 3">
    <name type="scientific">Bradyrhizobium lablabi</name>
    <dbReference type="NCBI Taxonomy" id="722472"/>
    <lineage>
        <taxon>Bacteria</taxon>
        <taxon>Pseudomonadati</taxon>
        <taxon>Pseudomonadota</taxon>
        <taxon>Alphaproteobacteria</taxon>
        <taxon>Hyphomicrobiales</taxon>
        <taxon>Nitrobacteraceae</taxon>
        <taxon>Bradyrhizobium</taxon>
    </lineage>
</organism>
<protein>
    <submittedName>
        <fullName evidence="2">Cysteine rich repeat-containing protein</fullName>
    </submittedName>
</protein>
<feature type="signal peptide" evidence="1">
    <location>
        <begin position="1"/>
        <end position="23"/>
    </location>
</feature>
<name>A0A1M6SVH1_9BRAD</name>
<feature type="chain" id="PRO_5012658067" evidence="1">
    <location>
        <begin position="24"/>
        <end position="77"/>
    </location>
</feature>
<gene>
    <name evidence="2" type="ORF">SAMN05444159_3379</name>
</gene>
<dbReference type="Proteomes" id="UP000189935">
    <property type="component" value="Chromosome I"/>
</dbReference>
<sequence length="77" mass="8196">MKLQMLRVIMIAAGLCVSEAAFAQELTAEQRNACMGDYQKFCKGTTPGGGRIIACLSKSSDKLTPACQKVLAAAEKK</sequence>
<dbReference type="AlphaFoldDB" id="A0A1M6SVH1"/>
<accession>A0A1M6SVH1</accession>
<evidence type="ECO:0000313" key="3">
    <source>
        <dbReference type="Proteomes" id="UP000189935"/>
    </source>
</evidence>
<reference evidence="2 3" key="1">
    <citation type="submission" date="2016-11" db="EMBL/GenBank/DDBJ databases">
        <authorList>
            <person name="Jaros S."/>
            <person name="Januszkiewicz K."/>
            <person name="Wedrychowicz H."/>
        </authorList>
    </citation>
    <scope>NUCLEOTIDE SEQUENCE [LARGE SCALE GENOMIC DNA]</scope>
    <source>
        <strain evidence="2 3">GAS499</strain>
    </source>
</reference>
<dbReference type="EMBL" id="LT670844">
    <property type="protein sequence ID" value="SHK48742.1"/>
    <property type="molecule type" value="Genomic_DNA"/>
</dbReference>
<evidence type="ECO:0000313" key="2">
    <source>
        <dbReference type="EMBL" id="SHK48742.1"/>
    </source>
</evidence>
<evidence type="ECO:0000256" key="1">
    <source>
        <dbReference type="SAM" id="SignalP"/>
    </source>
</evidence>
<dbReference type="InterPro" id="IPR001893">
    <property type="entry name" value="Cys-rich_GLG1_repeat"/>
</dbReference>
<dbReference type="Pfam" id="PF00839">
    <property type="entry name" value="Cys_rich_FGFR"/>
    <property type="match status" value="1"/>
</dbReference>